<accession>A0A9D9IIM8</accession>
<comment type="caution">
    <text evidence="1">The sequence shown here is derived from an EMBL/GenBank/DDBJ whole genome shotgun (WGS) entry which is preliminary data.</text>
</comment>
<evidence type="ECO:0000313" key="1">
    <source>
        <dbReference type="EMBL" id="MBO8472870.1"/>
    </source>
</evidence>
<dbReference type="EMBL" id="JADIMA010000040">
    <property type="protein sequence ID" value="MBO8472870.1"/>
    <property type="molecule type" value="Genomic_DNA"/>
</dbReference>
<dbReference type="PROSITE" id="PS51257">
    <property type="entry name" value="PROKAR_LIPOPROTEIN"/>
    <property type="match status" value="1"/>
</dbReference>
<evidence type="ECO:0008006" key="3">
    <source>
        <dbReference type="Google" id="ProtNLM"/>
    </source>
</evidence>
<name>A0A9D9IIM8_9BACT</name>
<sequence>MKNMIFRSFIPVFALLVLTASCSPVSYRFALERSKPSSSGLDLSGKSIAAVYAYPSSPEDSLMAAEIAQGFVSVMEEDYFLGADAMPLYNIAYDSSADYADKDTLVGMIVDSGADVVFLFHSFASGSLAVSSANIVELPFTAKLSLYDSMSSEDTVKVYDYSDSFLWSVPGGMEKKDVSAAVSEDLPNAAFKYGGEVASVFAPEWSEESYTIILYENDSEWMNAAELAVFDMDWAAAIRIWMEKADTGDVRKSSSAAYNCALGCYVLGEYGLAEKWLDYSDSLYRFSSSSTLRNRISASKVR</sequence>
<gene>
    <name evidence="1" type="ORF">IAB81_04505</name>
</gene>
<protein>
    <recommendedName>
        <fullName evidence="3">Lipoprotein</fullName>
    </recommendedName>
</protein>
<evidence type="ECO:0000313" key="2">
    <source>
        <dbReference type="Proteomes" id="UP000823604"/>
    </source>
</evidence>
<dbReference type="Pfam" id="PF19867">
    <property type="entry name" value="DUF6340"/>
    <property type="match status" value="1"/>
</dbReference>
<dbReference type="AlphaFoldDB" id="A0A9D9IIM8"/>
<reference evidence="1" key="2">
    <citation type="journal article" date="2021" name="PeerJ">
        <title>Extensive microbial diversity within the chicken gut microbiome revealed by metagenomics and culture.</title>
        <authorList>
            <person name="Gilroy R."/>
            <person name="Ravi A."/>
            <person name="Getino M."/>
            <person name="Pursley I."/>
            <person name="Horton D.L."/>
            <person name="Alikhan N.F."/>
            <person name="Baker D."/>
            <person name="Gharbi K."/>
            <person name="Hall N."/>
            <person name="Watson M."/>
            <person name="Adriaenssens E.M."/>
            <person name="Foster-Nyarko E."/>
            <person name="Jarju S."/>
            <person name="Secka A."/>
            <person name="Antonio M."/>
            <person name="Oren A."/>
            <person name="Chaudhuri R.R."/>
            <person name="La Ragione R."/>
            <person name="Hildebrand F."/>
            <person name="Pallen M.J."/>
        </authorList>
    </citation>
    <scope>NUCLEOTIDE SEQUENCE</scope>
    <source>
        <strain evidence="1">B1-8020</strain>
    </source>
</reference>
<proteinExistence type="predicted"/>
<dbReference type="Proteomes" id="UP000823604">
    <property type="component" value="Unassembled WGS sequence"/>
</dbReference>
<reference evidence="1" key="1">
    <citation type="submission" date="2020-10" db="EMBL/GenBank/DDBJ databases">
        <authorList>
            <person name="Gilroy R."/>
        </authorList>
    </citation>
    <scope>NUCLEOTIDE SEQUENCE</scope>
    <source>
        <strain evidence="1">B1-8020</strain>
    </source>
</reference>
<dbReference type="InterPro" id="IPR045921">
    <property type="entry name" value="DUF6340"/>
</dbReference>
<organism evidence="1 2">
    <name type="scientific">Candidatus Merdivivens pullicola</name>
    <dbReference type="NCBI Taxonomy" id="2840872"/>
    <lineage>
        <taxon>Bacteria</taxon>
        <taxon>Pseudomonadati</taxon>
        <taxon>Bacteroidota</taxon>
        <taxon>Bacteroidia</taxon>
        <taxon>Bacteroidales</taxon>
        <taxon>Muribaculaceae</taxon>
        <taxon>Muribaculaceae incertae sedis</taxon>
        <taxon>Candidatus Merdivivens</taxon>
    </lineage>
</organism>